<evidence type="ECO:0000313" key="5">
    <source>
        <dbReference type="EMBL" id="SBT15472.1"/>
    </source>
</evidence>
<dbReference type="CDD" id="cd00796">
    <property type="entry name" value="INT_Rci_Hp1_C"/>
    <property type="match status" value="1"/>
</dbReference>
<dbReference type="Gene3D" id="1.10.443.10">
    <property type="entry name" value="Intergrase catalytic core"/>
    <property type="match status" value="1"/>
</dbReference>
<accession>A0A1C3JK65</accession>
<keyword evidence="2" id="KW-0229">DNA integration</keyword>
<gene>
    <name evidence="5" type="primary">xerD_5</name>
    <name evidence="5" type="ORF">VCE7224_04261</name>
</gene>
<keyword evidence="6" id="KW-1185">Reference proteome</keyword>
<dbReference type="GO" id="GO:0006310">
    <property type="term" value="P:DNA recombination"/>
    <property type="evidence" value="ECO:0007669"/>
    <property type="project" value="UniProtKB-KW"/>
</dbReference>
<evidence type="ECO:0000259" key="4">
    <source>
        <dbReference type="PROSITE" id="PS51898"/>
    </source>
</evidence>
<sequence length="155" mass="17788">MLGCRERSLRAARWPNIDLENGVMRIPREDSKNGFQHQIQLTPQAIQEFRFLLRLKKKGNPYVFPGQKEKSHISQPRHLFNKIKKELMLKEPEQIVFHTARHSYASSLISAGVDVGVLKQLLGHKSISSTMRYARAGNESLRQSSQVLIQLIDEA</sequence>
<evidence type="ECO:0000256" key="3">
    <source>
        <dbReference type="ARBA" id="ARBA00023172"/>
    </source>
</evidence>
<evidence type="ECO:0000256" key="1">
    <source>
        <dbReference type="ARBA" id="ARBA00008857"/>
    </source>
</evidence>
<protein>
    <submittedName>
        <fullName evidence="5">Tyrosine recombinase XerD</fullName>
    </submittedName>
</protein>
<dbReference type="PANTHER" id="PTHR30629">
    <property type="entry name" value="PROPHAGE INTEGRASE"/>
    <property type="match status" value="1"/>
</dbReference>
<dbReference type="PROSITE" id="PS51898">
    <property type="entry name" value="TYR_RECOMBINASE"/>
    <property type="match status" value="1"/>
</dbReference>
<name>A0A1C3JK65_9VIBR</name>
<evidence type="ECO:0000256" key="2">
    <source>
        <dbReference type="ARBA" id="ARBA00022908"/>
    </source>
</evidence>
<dbReference type="Pfam" id="PF00589">
    <property type="entry name" value="Phage_integrase"/>
    <property type="match status" value="1"/>
</dbReference>
<reference evidence="6" key="1">
    <citation type="submission" date="2016-06" db="EMBL/GenBank/DDBJ databases">
        <authorList>
            <person name="Rodrigo-Torres L."/>
            <person name="Arahal D.R."/>
        </authorList>
    </citation>
    <scope>NUCLEOTIDE SEQUENCE [LARGE SCALE GENOMIC DNA]</scope>
    <source>
        <strain evidence="6">CECT 7224</strain>
    </source>
</reference>
<dbReference type="GO" id="GO:0003677">
    <property type="term" value="F:DNA binding"/>
    <property type="evidence" value="ECO:0007669"/>
    <property type="project" value="InterPro"/>
</dbReference>
<evidence type="ECO:0000313" key="6">
    <source>
        <dbReference type="Proteomes" id="UP000092819"/>
    </source>
</evidence>
<dbReference type="InterPro" id="IPR011010">
    <property type="entry name" value="DNA_brk_join_enz"/>
</dbReference>
<dbReference type="InterPro" id="IPR002104">
    <property type="entry name" value="Integrase_catalytic"/>
</dbReference>
<dbReference type="SUPFAM" id="SSF56349">
    <property type="entry name" value="DNA breaking-rejoining enzymes"/>
    <property type="match status" value="1"/>
</dbReference>
<comment type="similarity">
    <text evidence="1">Belongs to the 'phage' integrase family.</text>
</comment>
<dbReference type="Proteomes" id="UP000092819">
    <property type="component" value="Unassembled WGS sequence"/>
</dbReference>
<dbReference type="InterPro" id="IPR013762">
    <property type="entry name" value="Integrase-like_cat_sf"/>
</dbReference>
<dbReference type="EMBL" id="FLQZ01000132">
    <property type="protein sequence ID" value="SBT15472.1"/>
    <property type="molecule type" value="Genomic_DNA"/>
</dbReference>
<keyword evidence="3" id="KW-0233">DNA recombination</keyword>
<proteinExistence type="inferred from homology"/>
<dbReference type="PANTHER" id="PTHR30629:SF2">
    <property type="entry name" value="PROPHAGE INTEGRASE INTS-RELATED"/>
    <property type="match status" value="1"/>
</dbReference>
<dbReference type="GO" id="GO:0015074">
    <property type="term" value="P:DNA integration"/>
    <property type="evidence" value="ECO:0007669"/>
    <property type="project" value="UniProtKB-KW"/>
</dbReference>
<organism evidence="5 6">
    <name type="scientific">Vibrio celticus</name>
    <dbReference type="NCBI Taxonomy" id="446372"/>
    <lineage>
        <taxon>Bacteria</taxon>
        <taxon>Pseudomonadati</taxon>
        <taxon>Pseudomonadota</taxon>
        <taxon>Gammaproteobacteria</taxon>
        <taxon>Vibrionales</taxon>
        <taxon>Vibrionaceae</taxon>
        <taxon>Vibrio</taxon>
    </lineage>
</organism>
<feature type="domain" description="Tyr recombinase" evidence="4">
    <location>
        <begin position="1"/>
        <end position="146"/>
    </location>
</feature>
<dbReference type="InterPro" id="IPR050808">
    <property type="entry name" value="Phage_Integrase"/>
</dbReference>
<dbReference type="AlphaFoldDB" id="A0A1C3JK65"/>